<evidence type="ECO:0000259" key="3">
    <source>
        <dbReference type="Pfam" id="PF00501"/>
    </source>
</evidence>
<dbReference type="InterPro" id="IPR042099">
    <property type="entry name" value="ANL_N_sf"/>
</dbReference>
<comment type="caution">
    <text evidence="4">The sequence shown here is derived from an EMBL/GenBank/DDBJ whole genome shotgun (WGS) entry which is preliminary data.</text>
</comment>
<dbReference type="InterPro" id="IPR000873">
    <property type="entry name" value="AMP-dep_synth/lig_dom"/>
</dbReference>
<name>A0ABR2H673_9EUKA</name>
<gene>
    <name evidence="4" type="ORF">M9Y10_026601</name>
</gene>
<evidence type="ECO:0000256" key="2">
    <source>
        <dbReference type="ARBA" id="ARBA00022840"/>
    </source>
</evidence>
<evidence type="ECO:0000256" key="1">
    <source>
        <dbReference type="ARBA" id="ARBA00022741"/>
    </source>
</evidence>
<dbReference type="Pfam" id="PF00501">
    <property type="entry name" value="AMP-binding"/>
    <property type="match status" value="1"/>
</dbReference>
<keyword evidence="1" id="KW-0547">Nucleotide-binding</keyword>
<dbReference type="EMBL" id="JAPFFF010000040">
    <property type="protein sequence ID" value="KAK8841661.1"/>
    <property type="molecule type" value="Genomic_DNA"/>
</dbReference>
<dbReference type="PROSITE" id="PS00455">
    <property type="entry name" value="AMP_BINDING"/>
    <property type="match status" value="1"/>
</dbReference>
<evidence type="ECO:0000313" key="5">
    <source>
        <dbReference type="Proteomes" id="UP001470230"/>
    </source>
</evidence>
<keyword evidence="2" id="KW-0067">ATP-binding</keyword>
<dbReference type="InterPro" id="IPR020845">
    <property type="entry name" value="AMP-binding_CS"/>
</dbReference>
<protein>
    <recommendedName>
        <fullName evidence="3">AMP-dependent synthetase/ligase domain-containing protein</fullName>
    </recommendedName>
</protein>
<proteinExistence type="predicted"/>
<dbReference type="PANTHER" id="PTHR43272:SF33">
    <property type="entry name" value="AMP-BINDING DOMAIN-CONTAINING PROTEIN-RELATED"/>
    <property type="match status" value="1"/>
</dbReference>
<dbReference type="SUPFAM" id="SSF56801">
    <property type="entry name" value="Acetyl-CoA synthetase-like"/>
    <property type="match status" value="1"/>
</dbReference>
<keyword evidence="5" id="KW-1185">Reference proteome</keyword>
<reference evidence="4 5" key="1">
    <citation type="submission" date="2024-04" db="EMBL/GenBank/DDBJ databases">
        <title>Tritrichomonas musculus Genome.</title>
        <authorList>
            <person name="Alves-Ferreira E."/>
            <person name="Grigg M."/>
            <person name="Lorenzi H."/>
            <person name="Galac M."/>
        </authorList>
    </citation>
    <scope>NUCLEOTIDE SEQUENCE [LARGE SCALE GENOMIC DNA]</scope>
    <source>
        <strain evidence="4 5">EAF2021</strain>
    </source>
</reference>
<dbReference type="PANTHER" id="PTHR43272">
    <property type="entry name" value="LONG-CHAIN-FATTY-ACID--COA LIGASE"/>
    <property type="match status" value="1"/>
</dbReference>
<feature type="domain" description="AMP-dependent synthetase/ligase" evidence="3">
    <location>
        <begin position="87"/>
        <end position="476"/>
    </location>
</feature>
<sequence length="650" mass="74218">MGSDQSSTILNDQPVKPGETPIIYSPNYKKVSQTLKDGLYEDFPEGVTMYHLFEESIKKYPKYDMYGKRVYSDGKWQDRFEFINRLQFRELRDCVGSYLIQNNFKPNDRVGILSYNKIEWVATQHACFAYGYVPVPIYDTYGLENIDYIINHANVKVVFVISTKLKELLQIKNKNITHIVVFDAEENPYKESDFTELLNGLDYTVTKWDDILKITERYPHVPPTIDSPASLMYTSGTTGPPKGCIITHGNFIGTASSFYHVYPFKETDSLLSFLPLAHSYEEVLHFVAVRTNARIAFYSGSIPRLIEEVKILHPTLFISVARVFERIYDGMQKTIAKKPFLTRLAFNAAFCVKSFLTNNFRIQHVPILDNVFNAINKQAVGGNMKLFICGGSALSVEIQHFLRIALNISFIQGYGLTETASGVTVQNYKDTLDGNVGVLLHCVQAKMKDLPDMGYFAKDFEGELYVKGATVFGGYYKDEEKTKETFDEDGWFKTGDIFKLNKTGQFQIIGRAKELVKLSQGEYISLAKLTKSYVDVKFVNQIYVHAAMQSRFLVAVVVLDTKQVGYDKVTVDEMLQLLKEKADEMNFTGYERICNCLLTTDEFTSQNGLLTPSLKLVLYKIERKYHSELEELVKVNRLVQISKSQHPHSQ</sequence>
<dbReference type="Gene3D" id="3.40.50.12780">
    <property type="entry name" value="N-terminal domain of ligase-like"/>
    <property type="match status" value="1"/>
</dbReference>
<dbReference type="Proteomes" id="UP001470230">
    <property type="component" value="Unassembled WGS sequence"/>
</dbReference>
<organism evidence="4 5">
    <name type="scientific">Tritrichomonas musculus</name>
    <dbReference type="NCBI Taxonomy" id="1915356"/>
    <lineage>
        <taxon>Eukaryota</taxon>
        <taxon>Metamonada</taxon>
        <taxon>Parabasalia</taxon>
        <taxon>Tritrichomonadida</taxon>
        <taxon>Tritrichomonadidae</taxon>
        <taxon>Tritrichomonas</taxon>
    </lineage>
</organism>
<accession>A0ABR2H673</accession>
<evidence type="ECO:0000313" key="4">
    <source>
        <dbReference type="EMBL" id="KAK8841661.1"/>
    </source>
</evidence>